<accession>A0AAG5CWY8</accession>
<protein>
    <submittedName>
        <fullName evidence="1">Uncharacterized protein</fullName>
    </submittedName>
</protein>
<name>A0AAG5CWY8_ANOAO</name>
<reference evidence="1" key="1">
    <citation type="submission" date="2024-04" db="UniProtKB">
        <authorList>
            <consortium name="EnsemblMetazoa"/>
        </authorList>
    </citation>
    <scope>IDENTIFICATION</scope>
    <source>
        <strain evidence="1">EBRO</strain>
    </source>
</reference>
<evidence type="ECO:0000313" key="2">
    <source>
        <dbReference type="Proteomes" id="UP000075880"/>
    </source>
</evidence>
<sequence>MENKHSQEPTEQARSGNVSIAGYPVQCSGRNRIFPCSGFATRPQRDVPVPLGTVR</sequence>
<dbReference type="AlphaFoldDB" id="A0AAG5CWY8"/>
<evidence type="ECO:0000313" key="1">
    <source>
        <dbReference type="EnsemblMetazoa" id="ENSAATROPP003422"/>
    </source>
</evidence>
<dbReference type="EnsemblMetazoa" id="ENSAATROPT003564">
    <property type="protein sequence ID" value="ENSAATROPP003422"/>
    <property type="gene ID" value="ENSAATROPG002822"/>
</dbReference>
<proteinExistence type="predicted"/>
<keyword evidence="2" id="KW-1185">Reference proteome</keyword>
<organism evidence="1 2">
    <name type="scientific">Anopheles atroparvus</name>
    <name type="common">European mosquito</name>
    <dbReference type="NCBI Taxonomy" id="41427"/>
    <lineage>
        <taxon>Eukaryota</taxon>
        <taxon>Metazoa</taxon>
        <taxon>Ecdysozoa</taxon>
        <taxon>Arthropoda</taxon>
        <taxon>Hexapoda</taxon>
        <taxon>Insecta</taxon>
        <taxon>Pterygota</taxon>
        <taxon>Neoptera</taxon>
        <taxon>Endopterygota</taxon>
        <taxon>Diptera</taxon>
        <taxon>Nematocera</taxon>
        <taxon>Culicoidea</taxon>
        <taxon>Culicidae</taxon>
        <taxon>Anophelinae</taxon>
        <taxon>Anopheles</taxon>
    </lineage>
</organism>
<dbReference type="Proteomes" id="UP000075880">
    <property type="component" value="Unassembled WGS sequence"/>
</dbReference>